<sequence length="131" mass="14764">MRSLQVSFRNSERELSLRVGVALWIYTQEWICARAAQNCVFALINSRMSGKLPAIRRCRNLPLAFLDHCPDVAGKSTYSMVYLFDRTVVRDAIERRSVDFSNAVDSLPVGNFDGGNRPPAVGRTHFNNTGR</sequence>
<name>A0A4C1TK84_EUMVA</name>
<dbReference type="Proteomes" id="UP000299102">
    <property type="component" value="Unassembled WGS sequence"/>
</dbReference>
<dbReference type="AlphaFoldDB" id="A0A4C1TK84"/>
<gene>
    <name evidence="1" type="ORF">EVAR_99356_1</name>
</gene>
<dbReference type="EMBL" id="BGZK01005550">
    <property type="protein sequence ID" value="GBP14525.1"/>
    <property type="molecule type" value="Genomic_DNA"/>
</dbReference>
<evidence type="ECO:0000313" key="2">
    <source>
        <dbReference type="Proteomes" id="UP000299102"/>
    </source>
</evidence>
<accession>A0A4C1TK84</accession>
<proteinExistence type="predicted"/>
<evidence type="ECO:0000313" key="1">
    <source>
        <dbReference type="EMBL" id="GBP14525.1"/>
    </source>
</evidence>
<keyword evidence="2" id="KW-1185">Reference proteome</keyword>
<organism evidence="1 2">
    <name type="scientific">Eumeta variegata</name>
    <name type="common">Bagworm moth</name>
    <name type="synonym">Eumeta japonica</name>
    <dbReference type="NCBI Taxonomy" id="151549"/>
    <lineage>
        <taxon>Eukaryota</taxon>
        <taxon>Metazoa</taxon>
        <taxon>Ecdysozoa</taxon>
        <taxon>Arthropoda</taxon>
        <taxon>Hexapoda</taxon>
        <taxon>Insecta</taxon>
        <taxon>Pterygota</taxon>
        <taxon>Neoptera</taxon>
        <taxon>Endopterygota</taxon>
        <taxon>Lepidoptera</taxon>
        <taxon>Glossata</taxon>
        <taxon>Ditrysia</taxon>
        <taxon>Tineoidea</taxon>
        <taxon>Psychidae</taxon>
        <taxon>Oiketicinae</taxon>
        <taxon>Eumeta</taxon>
    </lineage>
</organism>
<protein>
    <submittedName>
        <fullName evidence="1">Uncharacterized protein</fullName>
    </submittedName>
</protein>
<reference evidence="1 2" key="1">
    <citation type="journal article" date="2019" name="Commun. Biol.">
        <title>The bagworm genome reveals a unique fibroin gene that provides high tensile strength.</title>
        <authorList>
            <person name="Kono N."/>
            <person name="Nakamura H."/>
            <person name="Ohtoshi R."/>
            <person name="Tomita M."/>
            <person name="Numata K."/>
            <person name="Arakawa K."/>
        </authorList>
    </citation>
    <scope>NUCLEOTIDE SEQUENCE [LARGE SCALE GENOMIC DNA]</scope>
</reference>
<comment type="caution">
    <text evidence="1">The sequence shown here is derived from an EMBL/GenBank/DDBJ whole genome shotgun (WGS) entry which is preliminary data.</text>
</comment>